<protein>
    <submittedName>
        <fullName evidence="1">Uncharacterized protein</fullName>
    </submittedName>
</protein>
<organism evidence="1 2">
    <name type="scientific">Salmonella thompson</name>
    <dbReference type="NCBI Taxonomy" id="600"/>
    <lineage>
        <taxon>Bacteria</taxon>
        <taxon>Pseudomonadati</taxon>
        <taxon>Pseudomonadota</taxon>
        <taxon>Gammaproteobacteria</taxon>
        <taxon>Enterobacterales</taxon>
        <taxon>Enterobacteriaceae</taxon>
        <taxon>Salmonella</taxon>
    </lineage>
</organism>
<dbReference type="EMBL" id="CP041171">
    <property type="protein sequence ID" value="QDG11462.1"/>
    <property type="molecule type" value="Genomic_DNA"/>
</dbReference>
<dbReference type="AlphaFoldDB" id="A0A6D1J9J6"/>
<reference evidence="1 2" key="1">
    <citation type="submission" date="2019-06" db="EMBL/GenBank/DDBJ databases">
        <title>Dissemination of IncN Plasmid Carrying mphA, oqxAB and blaCTX-M-14/blaCTX-M-65 in Extensively Drug-Resistant Salmonella enterica serovar Indiana ST17 Isolated from Humans and Retail Foods in Shanghai, China.</title>
        <authorList>
            <person name="Zhang Z."/>
        </authorList>
    </citation>
    <scope>NUCLEOTIDE SEQUENCE [LARGE SCALE GENOMIC DNA]</scope>
    <source>
        <strain evidence="1 2">SH11G0791</strain>
    </source>
</reference>
<name>A0A6D1J9J6_SALTH</name>
<accession>A0A6D1J9J6</accession>
<gene>
    <name evidence="1" type="ORF">FKO09_07205</name>
</gene>
<evidence type="ECO:0000313" key="1">
    <source>
        <dbReference type="EMBL" id="QDG11462.1"/>
    </source>
</evidence>
<evidence type="ECO:0000313" key="2">
    <source>
        <dbReference type="Proteomes" id="UP000315348"/>
    </source>
</evidence>
<sequence>MSIKISYETWSARLRNFSIFFQAALSALLNRETELFFYDVDTDSWTRGMTKVTRKREDLEA</sequence>
<dbReference type="Proteomes" id="UP000315348">
    <property type="component" value="Chromosome"/>
</dbReference>
<proteinExistence type="predicted"/>